<evidence type="ECO:0000313" key="4">
    <source>
        <dbReference type="WBParaSite" id="PEQ_0001150501-mRNA-1"/>
    </source>
</evidence>
<feature type="domain" description="Doublecortin" evidence="2">
    <location>
        <begin position="1"/>
        <end position="56"/>
    </location>
</feature>
<proteinExistence type="predicted"/>
<evidence type="ECO:0000259" key="2">
    <source>
        <dbReference type="PROSITE" id="PS50309"/>
    </source>
</evidence>
<dbReference type="InterPro" id="IPR036572">
    <property type="entry name" value="Doublecortin_dom_sf"/>
</dbReference>
<dbReference type="GO" id="GO:0035556">
    <property type="term" value="P:intracellular signal transduction"/>
    <property type="evidence" value="ECO:0007669"/>
    <property type="project" value="InterPro"/>
</dbReference>
<name>A0A914RYC7_PAREQ</name>
<feature type="compositionally biased region" description="Basic and acidic residues" evidence="1">
    <location>
        <begin position="66"/>
        <end position="77"/>
    </location>
</feature>
<organism evidence="3 4">
    <name type="scientific">Parascaris equorum</name>
    <name type="common">Equine roundworm</name>
    <dbReference type="NCBI Taxonomy" id="6256"/>
    <lineage>
        <taxon>Eukaryota</taxon>
        <taxon>Metazoa</taxon>
        <taxon>Ecdysozoa</taxon>
        <taxon>Nematoda</taxon>
        <taxon>Chromadorea</taxon>
        <taxon>Rhabditida</taxon>
        <taxon>Spirurina</taxon>
        <taxon>Ascaridomorpha</taxon>
        <taxon>Ascaridoidea</taxon>
        <taxon>Ascarididae</taxon>
        <taxon>Parascaris</taxon>
    </lineage>
</organism>
<accession>A0A914RYC7</accession>
<dbReference type="PROSITE" id="PS50309">
    <property type="entry name" value="DC"/>
    <property type="match status" value="1"/>
</dbReference>
<sequence>MDSLLDDLNSNIHMPFGVRRLTTPLGRTPIESIDQLQHLGRYIASSTKAARPLNFAAIEQIHRAREEQHQQVHRDRTGGASFWASPAFT</sequence>
<dbReference type="Gene3D" id="3.10.20.230">
    <property type="entry name" value="Doublecortin domain"/>
    <property type="match status" value="1"/>
</dbReference>
<feature type="region of interest" description="Disordered" evidence="1">
    <location>
        <begin position="66"/>
        <end position="89"/>
    </location>
</feature>
<dbReference type="AlphaFoldDB" id="A0A914RYC7"/>
<dbReference type="Proteomes" id="UP000887564">
    <property type="component" value="Unplaced"/>
</dbReference>
<evidence type="ECO:0000256" key="1">
    <source>
        <dbReference type="SAM" id="MobiDB-lite"/>
    </source>
</evidence>
<keyword evidence="3" id="KW-1185">Reference proteome</keyword>
<dbReference type="Pfam" id="PF03607">
    <property type="entry name" value="DCX"/>
    <property type="match status" value="1"/>
</dbReference>
<protein>
    <submittedName>
        <fullName evidence="4">Doublecortin domain-containing protein</fullName>
    </submittedName>
</protein>
<dbReference type="InterPro" id="IPR003533">
    <property type="entry name" value="Doublecortin_dom"/>
</dbReference>
<dbReference type="SUPFAM" id="SSF89837">
    <property type="entry name" value="Doublecortin (DC)"/>
    <property type="match status" value="1"/>
</dbReference>
<reference evidence="4" key="1">
    <citation type="submission" date="2022-11" db="UniProtKB">
        <authorList>
            <consortium name="WormBaseParasite"/>
        </authorList>
    </citation>
    <scope>IDENTIFICATION</scope>
</reference>
<dbReference type="WBParaSite" id="PEQ_0001150501-mRNA-1">
    <property type="protein sequence ID" value="PEQ_0001150501-mRNA-1"/>
    <property type="gene ID" value="PEQ_0001150501"/>
</dbReference>
<evidence type="ECO:0000313" key="3">
    <source>
        <dbReference type="Proteomes" id="UP000887564"/>
    </source>
</evidence>